<keyword evidence="2" id="KW-0812">Transmembrane</keyword>
<dbReference type="VEuPathDB" id="FungiDB:FUN_008735"/>
<dbReference type="Proteomes" id="UP000232688">
    <property type="component" value="Unassembled WGS sequence"/>
</dbReference>
<gene>
    <name evidence="3" type="ORF">RhiirA1_464603</name>
</gene>
<organism evidence="3 4">
    <name type="scientific">Rhizophagus irregularis</name>
    <dbReference type="NCBI Taxonomy" id="588596"/>
    <lineage>
        <taxon>Eukaryota</taxon>
        <taxon>Fungi</taxon>
        <taxon>Fungi incertae sedis</taxon>
        <taxon>Mucoromycota</taxon>
        <taxon>Glomeromycotina</taxon>
        <taxon>Glomeromycetes</taxon>
        <taxon>Glomerales</taxon>
        <taxon>Glomeraceae</taxon>
        <taxon>Rhizophagus</taxon>
    </lineage>
</organism>
<feature type="transmembrane region" description="Helical" evidence="2">
    <location>
        <begin position="256"/>
        <end position="276"/>
    </location>
</feature>
<dbReference type="AlphaFoldDB" id="A0A2N0RHN8"/>
<evidence type="ECO:0000313" key="4">
    <source>
        <dbReference type="Proteomes" id="UP000232688"/>
    </source>
</evidence>
<feature type="transmembrane region" description="Helical" evidence="2">
    <location>
        <begin position="223"/>
        <end position="244"/>
    </location>
</feature>
<feature type="region of interest" description="Disordered" evidence="1">
    <location>
        <begin position="290"/>
        <end position="338"/>
    </location>
</feature>
<dbReference type="VEuPathDB" id="FungiDB:RhiirA1_464603"/>
<keyword evidence="2" id="KW-1133">Transmembrane helix</keyword>
<dbReference type="EMBL" id="LLXH01000807">
    <property type="protein sequence ID" value="PKC62822.1"/>
    <property type="molecule type" value="Genomic_DNA"/>
</dbReference>
<accession>A0A2N0RHN8</accession>
<reference evidence="3 4" key="1">
    <citation type="submission" date="2017-10" db="EMBL/GenBank/DDBJ databases">
        <title>Extensive intraspecific genome diversity in a model arbuscular mycorrhizal fungus.</title>
        <authorList>
            <person name="Chen E.C.H."/>
            <person name="Morin E."/>
            <person name="Baudet D."/>
            <person name="Noel J."/>
            <person name="Ndikumana S."/>
            <person name="Charron P."/>
            <person name="St-Onge C."/>
            <person name="Giorgi J."/>
            <person name="Grigoriev I.V."/>
            <person name="Roux C."/>
            <person name="Martin F.M."/>
            <person name="Corradi N."/>
        </authorList>
    </citation>
    <scope>NUCLEOTIDE SEQUENCE [LARGE SCALE GENOMIC DNA]</scope>
    <source>
        <strain evidence="3 4">A1</strain>
    </source>
</reference>
<comment type="caution">
    <text evidence="3">The sequence shown here is derived from an EMBL/GenBank/DDBJ whole genome shotgun (WGS) entry which is preliminary data.</text>
</comment>
<name>A0A2N0RHN8_9GLOM</name>
<feature type="transmembrane region" description="Helical" evidence="2">
    <location>
        <begin position="32"/>
        <end position="56"/>
    </location>
</feature>
<feature type="compositionally biased region" description="Basic residues" evidence="1">
    <location>
        <begin position="296"/>
        <end position="306"/>
    </location>
</feature>
<keyword evidence="2" id="KW-0472">Membrane</keyword>
<reference evidence="3 4" key="2">
    <citation type="submission" date="2017-10" db="EMBL/GenBank/DDBJ databases">
        <title>Genome analyses suggest a sexual origin of heterokaryosis in a supposedly ancient asexual fungus.</title>
        <authorList>
            <person name="Corradi N."/>
            <person name="Sedzielewska K."/>
            <person name="Noel J."/>
            <person name="Charron P."/>
            <person name="Farinelli L."/>
            <person name="Marton T."/>
            <person name="Kruger M."/>
            <person name="Pelin A."/>
            <person name="Brachmann A."/>
            <person name="Corradi N."/>
        </authorList>
    </citation>
    <scope>NUCLEOTIDE SEQUENCE [LARGE SCALE GENOMIC DNA]</scope>
    <source>
        <strain evidence="3 4">A1</strain>
    </source>
</reference>
<protein>
    <submittedName>
        <fullName evidence="3">Uncharacterized protein</fullName>
    </submittedName>
</protein>
<feature type="transmembrane region" description="Helical" evidence="2">
    <location>
        <begin position="100"/>
        <end position="121"/>
    </location>
</feature>
<evidence type="ECO:0000313" key="3">
    <source>
        <dbReference type="EMBL" id="PKC62822.1"/>
    </source>
</evidence>
<dbReference type="VEuPathDB" id="FungiDB:RhiirFUN_007526"/>
<sequence length="399" mass="45793">MDYFQTQAYIGVIVGITVMNRHYTFISHYRTYAFIEVLLLFPMINLHNMIVSIFLYKARETKILNFLKIILNFANILRFGSVFGTHMTPHIATLTQCVSLQYLAAIGNVSIRVALTAFLLWQLKQVHDENTDKWIGIILFVIRACLAVPQLGLQRPDLQSISENNLIVCVPNVITLRYYSITEILVEIFIDIYVTVRLILILKKANKNVAGLSTNIGRPKRSLFTVVIYWNFLRLLVIFIFHAFGLADLYTLSKSFIPITLAAKCLINIFLSYVITADAEIVRVIKGKPNQENNKRNQKKPTKSKTKSLLTIDTSDSPSQFLSKLTPHTPRSMKQHEKRLSISEWTNTAIDNFNDEIIEEPRSQNNWDFNNEKIIEEPLSLNNNNHSVTIQLNNTTNND</sequence>
<feature type="transmembrane region" description="Helical" evidence="2">
    <location>
        <begin position="133"/>
        <end position="153"/>
    </location>
</feature>
<feature type="transmembrane region" description="Helical" evidence="2">
    <location>
        <begin position="63"/>
        <end position="80"/>
    </location>
</feature>
<proteinExistence type="predicted"/>
<feature type="transmembrane region" description="Helical" evidence="2">
    <location>
        <begin position="184"/>
        <end position="202"/>
    </location>
</feature>
<feature type="compositionally biased region" description="Polar residues" evidence="1">
    <location>
        <begin position="312"/>
        <end position="323"/>
    </location>
</feature>
<evidence type="ECO:0000256" key="1">
    <source>
        <dbReference type="SAM" id="MobiDB-lite"/>
    </source>
</evidence>
<evidence type="ECO:0000256" key="2">
    <source>
        <dbReference type="SAM" id="Phobius"/>
    </source>
</evidence>